<comment type="caution">
    <text evidence="1">The sequence shown here is derived from an EMBL/GenBank/DDBJ whole genome shotgun (WGS) entry which is preliminary data.</text>
</comment>
<sequence>MHSVSIRRDRRSGELKRAVKETPTRIIGHPTTLINEAIFLPDHPSKEGKRFKSAVLDVKATPVDGPEPPA</sequence>
<dbReference type="AlphaFoldDB" id="A0A4Y2HBL9"/>
<evidence type="ECO:0000313" key="1">
    <source>
        <dbReference type="EMBL" id="GBM62661.1"/>
    </source>
</evidence>
<name>A0A4Y2HBL9_ARAVE</name>
<evidence type="ECO:0000313" key="2">
    <source>
        <dbReference type="Proteomes" id="UP000499080"/>
    </source>
</evidence>
<dbReference type="EMBL" id="BGPR01001829">
    <property type="protein sequence ID" value="GBM62661.1"/>
    <property type="molecule type" value="Genomic_DNA"/>
</dbReference>
<organism evidence="1 2">
    <name type="scientific">Araneus ventricosus</name>
    <name type="common">Orbweaver spider</name>
    <name type="synonym">Epeira ventricosa</name>
    <dbReference type="NCBI Taxonomy" id="182803"/>
    <lineage>
        <taxon>Eukaryota</taxon>
        <taxon>Metazoa</taxon>
        <taxon>Ecdysozoa</taxon>
        <taxon>Arthropoda</taxon>
        <taxon>Chelicerata</taxon>
        <taxon>Arachnida</taxon>
        <taxon>Araneae</taxon>
        <taxon>Araneomorphae</taxon>
        <taxon>Entelegynae</taxon>
        <taxon>Araneoidea</taxon>
        <taxon>Araneidae</taxon>
        <taxon>Araneus</taxon>
    </lineage>
</organism>
<reference evidence="1 2" key="1">
    <citation type="journal article" date="2019" name="Sci. Rep.">
        <title>Orb-weaving spider Araneus ventricosus genome elucidates the spidroin gene catalogue.</title>
        <authorList>
            <person name="Kono N."/>
            <person name="Nakamura H."/>
            <person name="Ohtoshi R."/>
            <person name="Moran D.A.P."/>
            <person name="Shinohara A."/>
            <person name="Yoshida Y."/>
            <person name="Fujiwara M."/>
            <person name="Mori M."/>
            <person name="Tomita M."/>
            <person name="Arakawa K."/>
        </authorList>
    </citation>
    <scope>NUCLEOTIDE SEQUENCE [LARGE SCALE GENOMIC DNA]</scope>
</reference>
<gene>
    <name evidence="1" type="ORF">AVEN_257262_1</name>
</gene>
<accession>A0A4Y2HBL9</accession>
<keyword evidence="2" id="KW-1185">Reference proteome</keyword>
<dbReference type="Proteomes" id="UP000499080">
    <property type="component" value="Unassembled WGS sequence"/>
</dbReference>
<proteinExistence type="predicted"/>
<protein>
    <submittedName>
        <fullName evidence="1">Uncharacterized protein</fullName>
    </submittedName>
</protein>